<comment type="caution">
    <text evidence="1">The sequence shown here is derived from an EMBL/GenBank/DDBJ whole genome shotgun (WGS) entry which is preliminary data.</text>
</comment>
<reference evidence="1" key="1">
    <citation type="journal article" date="2020" name="mSystems">
        <title>Genome- and Community-Level Interaction Insights into Carbon Utilization and Element Cycling Functions of Hydrothermarchaeota in Hydrothermal Sediment.</title>
        <authorList>
            <person name="Zhou Z."/>
            <person name="Liu Y."/>
            <person name="Xu W."/>
            <person name="Pan J."/>
            <person name="Luo Z.H."/>
            <person name="Li M."/>
        </authorList>
    </citation>
    <scope>NUCLEOTIDE SEQUENCE [LARGE SCALE GENOMIC DNA]</scope>
    <source>
        <strain evidence="1">SpSt-780</strain>
    </source>
</reference>
<name>A0A7C4U807_UNCW3</name>
<accession>A0A7C4U807</accession>
<dbReference type="Gene3D" id="3.30.70.260">
    <property type="match status" value="1"/>
</dbReference>
<gene>
    <name evidence="1" type="ORF">ENV67_07540</name>
</gene>
<dbReference type="EMBL" id="DTHG01000092">
    <property type="protein sequence ID" value="HGW92373.1"/>
    <property type="molecule type" value="Genomic_DNA"/>
</dbReference>
<dbReference type="AlphaFoldDB" id="A0A7C4U807"/>
<sequence length="573" mass="67340">MNLDEILKNIKEFYPEERERYVIENLFKMWLNNGGIQTYSSEIPENVQFPLAVDIGVIAADWPGLSDAITGAFHEKGWNIFYEKGFIIEYGDKKLGVIIIVIKIEDNEELKKFLEERQEIIENIRFISIGSVAKKMLLSQETKRLEIYSKVVDLIEKKAERDLLNELLSPEGEVFKFFASRSRAYIEQRTVEDLAEQIINNARLIKNVRDSKGEIQIWIKNMKTFYEELTGITIGAFERDLNLKEILDALSYSIGEFKVKFNKEFTTSDGVYVARLEITDIEDKPVEETKFQRIISTLTSLWKKKKIEKAERIDFIGGFEHYIRAIIPFLVNEFQKTKIPQIYISSLESTEFYVDFKIIFVLERNFDISKILDDIVKSKFFFLQGIHPKKLFGEASVHIIDLRVETPSFYYISEVYDGLKEIFKKYLPNFRDFDEGLRKMDVQKLERILERIKNIPRDLVKEFYYSIEDFFRVSETDEGIETLIILGYEALVKARSERNTAIYKNLDTGTYIGIAYENKELKYNKIIELFKDFELTFSRVIKDDYDVIMMKVSLNNLPLPDDKMKSIIESMEI</sequence>
<protein>
    <submittedName>
        <fullName evidence="1">Uncharacterized protein</fullName>
    </submittedName>
</protein>
<evidence type="ECO:0000313" key="1">
    <source>
        <dbReference type="EMBL" id="HGW92373.1"/>
    </source>
</evidence>
<organism evidence="1">
    <name type="scientific">candidate division WOR-3 bacterium</name>
    <dbReference type="NCBI Taxonomy" id="2052148"/>
    <lineage>
        <taxon>Bacteria</taxon>
        <taxon>Bacteria division WOR-3</taxon>
    </lineage>
</organism>
<proteinExistence type="predicted"/>